<dbReference type="PANTHER" id="PTHR30629">
    <property type="entry name" value="PROPHAGE INTEGRASE"/>
    <property type="match status" value="1"/>
</dbReference>
<dbReference type="InterPro" id="IPR002104">
    <property type="entry name" value="Integrase_catalytic"/>
</dbReference>
<dbReference type="GO" id="GO:0003677">
    <property type="term" value="F:DNA binding"/>
    <property type="evidence" value="ECO:0007669"/>
    <property type="project" value="UniProtKB-UniRule"/>
</dbReference>
<accession>A0AB36J660</accession>
<evidence type="ECO:0000313" key="8">
    <source>
        <dbReference type="EMBL" id="OME09505.1"/>
    </source>
</evidence>
<gene>
    <name evidence="8" type="ORF">BSK47_32060</name>
</gene>
<dbReference type="PANTHER" id="PTHR30629:SF2">
    <property type="entry name" value="PROPHAGE INTEGRASE INTS-RELATED"/>
    <property type="match status" value="1"/>
</dbReference>
<dbReference type="Gene3D" id="1.10.443.10">
    <property type="entry name" value="Intergrase catalytic core"/>
    <property type="match status" value="1"/>
</dbReference>
<dbReference type="Proteomes" id="UP000187323">
    <property type="component" value="Unassembled WGS sequence"/>
</dbReference>
<feature type="domain" description="Core-binding (CB)" evidence="7">
    <location>
        <begin position="63"/>
        <end position="145"/>
    </location>
</feature>
<reference evidence="8 9" key="1">
    <citation type="submission" date="2016-10" db="EMBL/GenBank/DDBJ databases">
        <title>Paenibacillus species isolates.</title>
        <authorList>
            <person name="Beno S.M."/>
        </authorList>
    </citation>
    <scope>NUCLEOTIDE SEQUENCE [LARGE SCALE GENOMIC DNA]</scope>
    <source>
        <strain evidence="8 9">FSL H7-0918</strain>
    </source>
</reference>
<sequence length="391" mass="44637">MRGHVAKKGKRYYIVVDFDKEDNGGKRNQKWISGWDKKRDAENAMPEILSKLQNGTLVEPSKKTFGELMESWLEDKKTSVKYGTWASYNWLIRRHIIPNLGKKKLAKLKPQDFHDFYHKTLLKTLAVGSIRKAHVIIMDALNRAVTWGEINMNAASTVTLPQGKKMKFEVLDEHQLKIFLDAALDDQYYVAFELATSTGMRQSEILGVGWKDTDLKTKTISVRTAYTLDEDGYSLDDTKSDGSDRPIALFEDTVRLLTSQKEIRVKEIATNEFYKDSGLVVQTSVGTPVGPRLLMRHFYRILNQIRKEHPTFPKIRFHDLRHTHATLLLKAGVHPKIVQERLGHSSINITLDTYSHVLPNLQEAVLRGIGDSILGTRKEVEKIDVTPTLLD</sequence>
<dbReference type="InterPro" id="IPR044068">
    <property type="entry name" value="CB"/>
</dbReference>
<dbReference type="PROSITE" id="PS51898">
    <property type="entry name" value="TYR_RECOMBINASE"/>
    <property type="match status" value="1"/>
</dbReference>
<evidence type="ECO:0000313" key="9">
    <source>
        <dbReference type="Proteomes" id="UP000187323"/>
    </source>
</evidence>
<dbReference type="RefSeq" id="WP_076139083.1">
    <property type="nucleotide sequence ID" value="NZ_MPTO01000062.1"/>
</dbReference>
<keyword evidence="4" id="KW-0233">DNA recombination</keyword>
<dbReference type="InterPro" id="IPR011010">
    <property type="entry name" value="DNA_brk_join_enz"/>
</dbReference>
<dbReference type="GO" id="GO:0015074">
    <property type="term" value="P:DNA integration"/>
    <property type="evidence" value="ECO:0007669"/>
    <property type="project" value="UniProtKB-KW"/>
</dbReference>
<evidence type="ECO:0008006" key="10">
    <source>
        <dbReference type="Google" id="ProtNLM"/>
    </source>
</evidence>
<protein>
    <recommendedName>
        <fullName evidence="10">Site-specific integrase</fullName>
    </recommendedName>
</protein>
<dbReference type="EMBL" id="MPTO01000062">
    <property type="protein sequence ID" value="OME09505.1"/>
    <property type="molecule type" value="Genomic_DNA"/>
</dbReference>
<comment type="caution">
    <text evidence="8">The sequence shown here is derived from an EMBL/GenBank/DDBJ whole genome shotgun (WGS) entry which is preliminary data.</text>
</comment>
<evidence type="ECO:0000256" key="1">
    <source>
        <dbReference type="ARBA" id="ARBA00008857"/>
    </source>
</evidence>
<keyword evidence="3 5" id="KW-0238">DNA-binding</keyword>
<dbReference type="Pfam" id="PF14659">
    <property type="entry name" value="Phage_int_SAM_3"/>
    <property type="match status" value="1"/>
</dbReference>
<dbReference type="SUPFAM" id="SSF56349">
    <property type="entry name" value="DNA breaking-rejoining enzymes"/>
    <property type="match status" value="1"/>
</dbReference>
<dbReference type="Pfam" id="PF00589">
    <property type="entry name" value="Phage_integrase"/>
    <property type="match status" value="1"/>
</dbReference>
<dbReference type="InterPro" id="IPR050808">
    <property type="entry name" value="Phage_Integrase"/>
</dbReference>
<evidence type="ECO:0000259" key="7">
    <source>
        <dbReference type="PROSITE" id="PS51900"/>
    </source>
</evidence>
<dbReference type="InterPro" id="IPR013762">
    <property type="entry name" value="Integrase-like_cat_sf"/>
</dbReference>
<evidence type="ECO:0000256" key="3">
    <source>
        <dbReference type="ARBA" id="ARBA00023125"/>
    </source>
</evidence>
<dbReference type="GO" id="GO:0006310">
    <property type="term" value="P:DNA recombination"/>
    <property type="evidence" value="ECO:0007669"/>
    <property type="project" value="UniProtKB-KW"/>
</dbReference>
<dbReference type="CDD" id="cd01189">
    <property type="entry name" value="INT_ICEBs1_C_like"/>
    <property type="match status" value="1"/>
</dbReference>
<keyword evidence="2" id="KW-0229">DNA integration</keyword>
<proteinExistence type="inferred from homology"/>
<dbReference type="PROSITE" id="PS51900">
    <property type="entry name" value="CB"/>
    <property type="match status" value="1"/>
</dbReference>
<comment type="similarity">
    <text evidence="1">Belongs to the 'phage' integrase family.</text>
</comment>
<feature type="domain" description="Tyr recombinase" evidence="6">
    <location>
        <begin position="164"/>
        <end position="367"/>
    </location>
</feature>
<evidence type="ECO:0000256" key="2">
    <source>
        <dbReference type="ARBA" id="ARBA00022908"/>
    </source>
</evidence>
<dbReference type="InterPro" id="IPR004107">
    <property type="entry name" value="Integrase_SAM-like_N"/>
</dbReference>
<dbReference type="InterPro" id="IPR010998">
    <property type="entry name" value="Integrase_recombinase_N"/>
</dbReference>
<dbReference type="InterPro" id="IPR028259">
    <property type="entry name" value="AP2-like_int_N"/>
</dbReference>
<evidence type="ECO:0000259" key="6">
    <source>
        <dbReference type="PROSITE" id="PS51898"/>
    </source>
</evidence>
<organism evidence="8 9">
    <name type="scientific">Paenibacillus odorifer</name>
    <dbReference type="NCBI Taxonomy" id="189426"/>
    <lineage>
        <taxon>Bacteria</taxon>
        <taxon>Bacillati</taxon>
        <taxon>Bacillota</taxon>
        <taxon>Bacilli</taxon>
        <taxon>Bacillales</taxon>
        <taxon>Paenibacillaceae</taxon>
        <taxon>Paenibacillus</taxon>
    </lineage>
</organism>
<dbReference type="AlphaFoldDB" id="A0AB36J660"/>
<dbReference type="Gene3D" id="1.10.150.130">
    <property type="match status" value="1"/>
</dbReference>
<evidence type="ECO:0000256" key="4">
    <source>
        <dbReference type="ARBA" id="ARBA00023172"/>
    </source>
</evidence>
<evidence type="ECO:0000256" key="5">
    <source>
        <dbReference type="PROSITE-ProRule" id="PRU01248"/>
    </source>
</evidence>
<dbReference type="Pfam" id="PF14657">
    <property type="entry name" value="Arm-DNA-bind_4"/>
    <property type="match status" value="1"/>
</dbReference>
<name>A0AB36J660_9BACL</name>